<dbReference type="EMBL" id="JAAVUN010000005">
    <property type="protein sequence ID" value="NKE09138.1"/>
    <property type="molecule type" value="Genomic_DNA"/>
</dbReference>
<evidence type="ECO:0000313" key="1">
    <source>
        <dbReference type="EMBL" id="NKE09138.1"/>
    </source>
</evidence>
<reference evidence="1 2" key="1">
    <citation type="submission" date="2020-02" db="EMBL/GenBank/DDBJ databases">
        <authorList>
            <person name="Sun Q."/>
        </authorList>
    </citation>
    <scope>NUCLEOTIDE SEQUENCE [LARGE SCALE GENOMIC DNA]</scope>
    <source>
        <strain evidence="1 2">YIM 13062</strain>
    </source>
</reference>
<dbReference type="RefSeq" id="WP_119932625.1">
    <property type="nucleotide sequence ID" value="NZ_JAAVUN010000005.1"/>
</dbReference>
<organism evidence="1 2">
    <name type="scientific">Kocuria subflava</name>
    <dbReference type="NCBI Taxonomy" id="1736139"/>
    <lineage>
        <taxon>Bacteria</taxon>
        <taxon>Bacillati</taxon>
        <taxon>Actinomycetota</taxon>
        <taxon>Actinomycetes</taxon>
        <taxon>Micrococcales</taxon>
        <taxon>Micrococcaceae</taxon>
        <taxon>Kocuria</taxon>
    </lineage>
</organism>
<proteinExistence type="predicted"/>
<sequence>MAVRERVREDRHRMHARGYHPVQIWVPDVRSEQFAHEADLQAAAVADANQRNGHQNFIEAVSVEQDRE</sequence>
<comment type="caution">
    <text evidence="1">The sequence shown here is derived from an EMBL/GenBank/DDBJ whole genome shotgun (WGS) entry which is preliminary data.</text>
</comment>
<dbReference type="AlphaFoldDB" id="A0A846TJ11"/>
<dbReference type="Proteomes" id="UP000521379">
    <property type="component" value="Unassembled WGS sequence"/>
</dbReference>
<dbReference type="InterPro" id="IPR021558">
    <property type="entry name" value="MazE-like"/>
</dbReference>
<keyword evidence="2" id="KW-1185">Reference proteome</keyword>
<protein>
    <submittedName>
        <fullName evidence="1">DUF3018 family protein</fullName>
    </submittedName>
</protein>
<name>A0A846TJ11_9MICC</name>
<gene>
    <name evidence="1" type="ORF">GTW58_04100</name>
</gene>
<evidence type="ECO:0000313" key="2">
    <source>
        <dbReference type="Proteomes" id="UP000521379"/>
    </source>
</evidence>
<dbReference type="Pfam" id="PF11455">
    <property type="entry name" value="MazE-like"/>
    <property type="match status" value="1"/>
</dbReference>
<accession>A0A846TJ11</accession>